<proteinExistence type="predicted"/>
<accession>A0A2N3PRQ1</accession>
<keyword evidence="1" id="KW-0812">Transmembrane</keyword>
<sequence>MNTLIISGILLAFLGIVGFAIPVFTTQQTKDVARVGDLQIQTQEDTSHVIPPLVSGGALILGIVLVSGGLYRRR</sequence>
<dbReference type="Proteomes" id="UP000233293">
    <property type="component" value="Unassembled WGS sequence"/>
</dbReference>
<evidence type="ECO:0000313" key="3">
    <source>
        <dbReference type="Proteomes" id="UP000233293"/>
    </source>
</evidence>
<feature type="transmembrane region" description="Helical" evidence="1">
    <location>
        <begin position="49"/>
        <end position="71"/>
    </location>
</feature>
<dbReference type="RefSeq" id="WP_101252168.1">
    <property type="nucleotide sequence ID" value="NZ_PIUM01000024.1"/>
</dbReference>
<keyword evidence="3" id="KW-1185">Reference proteome</keyword>
<dbReference type="OrthoDB" id="9941356at2"/>
<evidence type="ECO:0000256" key="1">
    <source>
        <dbReference type="SAM" id="Phobius"/>
    </source>
</evidence>
<evidence type="ECO:0008006" key="4">
    <source>
        <dbReference type="Google" id="ProtNLM"/>
    </source>
</evidence>
<gene>
    <name evidence="2" type="ORF">CWS72_18420</name>
</gene>
<keyword evidence="1" id="KW-0472">Membrane</keyword>
<protein>
    <recommendedName>
        <fullName evidence="4">DUF3185 domain-containing protein</fullName>
    </recommendedName>
</protein>
<dbReference type="AlphaFoldDB" id="A0A2N3PRQ1"/>
<name>A0A2N3PRQ1_9PROT</name>
<evidence type="ECO:0000313" key="2">
    <source>
        <dbReference type="EMBL" id="PKU23080.1"/>
    </source>
</evidence>
<reference evidence="3" key="1">
    <citation type="submission" date="2017-12" db="EMBL/GenBank/DDBJ databases">
        <title>Draft genome sequence of Telmatospirillum siberiense 26-4b1T, an acidotolerant peatland alphaproteobacterium potentially involved in sulfur cycling.</title>
        <authorList>
            <person name="Hausmann B."/>
            <person name="Pjevac P."/>
            <person name="Schreck K."/>
            <person name="Herbold C.W."/>
            <person name="Daims H."/>
            <person name="Wagner M."/>
            <person name="Pester M."/>
            <person name="Loy A."/>
        </authorList>
    </citation>
    <scope>NUCLEOTIDE SEQUENCE [LARGE SCALE GENOMIC DNA]</scope>
    <source>
        <strain evidence="3">26-4b1</strain>
    </source>
</reference>
<dbReference type="EMBL" id="PIUM01000024">
    <property type="protein sequence ID" value="PKU23080.1"/>
    <property type="molecule type" value="Genomic_DNA"/>
</dbReference>
<organism evidence="2 3">
    <name type="scientific">Telmatospirillum siberiense</name>
    <dbReference type="NCBI Taxonomy" id="382514"/>
    <lineage>
        <taxon>Bacteria</taxon>
        <taxon>Pseudomonadati</taxon>
        <taxon>Pseudomonadota</taxon>
        <taxon>Alphaproteobacteria</taxon>
        <taxon>Rhodospirillales</taxon>
        <taxon>Rhodospirillaceae</taxon>
        <taxon>Telmatospirillum</taxon>
    </lineage>
</organism>
<comment type="caution">
    <text evidence="2">The sequence shown here is derived from an EMBL/GenBank/DDBJ whole genome shotgun (WGS) entry which is preliminary data.</text>
</comment>
<keyword evidence="1" id="KW-1133">Transmembrane helix</keyword>